<name>A0A3D8IUF6_9HELI</name>
<dbReference type="EMBL" id="NXLT01000001">
    <property type="protein sequence ID" value="RDU68274.1"/>
    <property type="molecule type" value="Genomic_DNA"/>
</dbReference>
<dbReference type="GO" id="GO:0005886">
    <property type="term" value="C:plasma membrane"/>
    <property type="evidence" value="ECO:0007669"/>
    <property type="project" value="TreeGrafter"/>
</dbReference>
<dbReference type="SUPFAM" id="SSF160544">
    <property type="entry name" value="EscU C-terminal domain-like"/>
    <property type="match status" value="1"/>
</dbReference>
<evidence type="ECO:0000256" key="1">
    <source>
        <dbReference type="ARBA" id="ARBA00010690"/>
    </source>
</evidence>
<gene>
    <name evidence="2" type="ORF">CQA54_00180</name>
</gene>
<dbReference type="OrthoDB" id="5244399at2"/>
<evidence type="ECO:0000313" key="2">
    <source>
        <dbReference type="EMBL" id="RDU68274.1"/>
    </source>
</evidence>
<sequence length="93" mass="10315">MAKTFSKAAALAYNANLHNAPKVVASGRGEVAMRIIAKAKEYDVPLFCNEVLVDSLLDMPLDSEIDPKLYLAVSRVFAWIMLCEKNAQLSREE</sequence>
<reference evidence="2 3" key="1">
    <citation type="submission" date="2018-04" db="EMBL/GenBank/DDBJ databases">
        <title>Novel Campyloabacter and Helicobacter Species and Strains.</title>
        <authorList>
            <person name="Mannion A.J."/>
            <person name="Shen Z."/>
            <person name="Fox J.G."/>
        </authorList>
    </citation>
    <scope>NUCLEOTIDE SEQUENCE [LARGE SCALE GENOMIC DNA]</scope>
    <source>
        <strain evidence="2 3">MIT 12-6600</strain>
    </source>
</reference>
<comment type="caution">
    <text evidence="2">The sequence shown here is derived from an EMBL/GenBank/DDBJ whole genome shotgun (WGS) entry which is preliminary data.</text>
</comment>
<dbReference type="PANTHER" id="PTHR30531:SF12">
    <property type="entry name" value="FLAGELLAR BIOSYNTHETIC PROTEIN FLHB"/>
    <property type="match status" value="1"/>
</dbReference>
<accession>A0A3D8IUF6</accession>
<dbReference type="GO" id="GO:0009306">
    <property type="term" value="P:protein secretion"/>
    <property type="evidence" value="ECO:0007669"/>
    <property type="project" value="InterPro"/>
</dbReference>
<keyword evidence="2" id="KW-0282">Flagellum</keyword>
<proteinExistence type="inferred from homology"/>
<dbReference type="AlphaFoldDB" id="A0A3D8IUF6"/>
<keyword evidence="3" id="KW-1185">Reference proteome</keyword>
<dbReference type="Pfam" id="PF01312">
    <property type="entry name" value="Bac_export_2"/>
    <property type="match status" value="1"/>
</dbReference>
<comment type="similarity">
    <text evidence="1">Belongs to the type III secretion exporter family.</text>
</comment>
<keyword evidence="2" id="KW-0966">Cell projection</keyword>
<evidence type="ECO:0000313" key="3">
    <source>
        <dbReference type="Proteomes" id="UP000256514"/>
    </source>
</evidence>
<dbReference type="Proteomes" id="UP000256514">
    <property type="component" value="Unassembled WGS sequence"/>
</dbReference>
<dbReference type="Gene3D" id="3.40.1690.10">
    <property type="entry name" value="secretion proteins EscU"/>
    <property type="match status" value="1"/>
</dbReference>
<dbReference type="RefSeq" id="WP_095627429.1">
    <property type="nucleotide sequence ID" value="NZ_NXLT01000001.1"/>
</dbReference>
<organism evidence="2 3">
    <name type="scientific">Helicobacter equorum</name>
    <dbReference type="NCBI Taxonomy" id="361872"/>
    <lineage>
        <taxon>Bacteria</taxon>
        <taxon>Pseudomonadati</taxon>
        <taxon>Campylobacterota</taxon>
        <taxon>Epsilonproteobacteria</taxon>
        <taxon>Campylobacterales</taxon>
        <taxon>Helicobacteraceae</taxon>
        <taxon>Helicobacter</taxon>
    </lineage>
</organism>
<dbReference type="InterPro" id="IPR029025">
    <property type="entry name" value="T3SS_substrate_exporter_C"/>
</dbReference>
<dbReference type="InterPro" id="IPR006135">
    <property type="entry name" value="T3SS_substrate_exporter"/>
</dbReference>
<dbReference type="PANTHER" id="PTHR30531">
    <property type="entry name" value="FLAGELLAR BIOSYNTHETIC PROTEIN FLHB"/>
    <property type="match status" value="1"/>
</dbReference>
<protein>
    <submittedName>
        <fullName evidence="2">Flagellar biosynthesis protein FlhB</fullName>
    </submittedName>
</protein>
<keyword evidence="2" id="KW-0969">Cilium</keyword>